<evidence type="ECO:0000313" key="2">
    <source>
        <dbReference type="EMBL" id="KAK0622456.1"/>
    </source>
</evidence>
<feature type="signal peptide" evidence="1">
    <location>
        <begin position="1"/>
        <end position="25"/>
    </location>
</feature>
<name>A0AA39WVQ6_9PEZI</name>
<dbReference type="PANTHER" id="PTHR35605:SF1">
    <property type="entry name" value="ECP2 EFFECTOR PROTEIN DOMAIN-CONTAINING PROTEIN-RELATED"/>
    <property type="match status" value="1"/>
</dbReference>
<reference evidence="2" key="1">
    <citation type="submission" date="2023-06" db="EMBL/GenBank/DDBJ databases">
        <title>Genome-scale phylogeny and comparative genomics of the fungal order Sordariales.</title>
        <authorList>
            <consortium name="Lawrence Berkeley National Laboratory"/>
            <person name="Hensen N."/>
            <person name="Bonometti L."/>
            <person name="Westerberg I."/>
            <person name="Brannstrom I.O."/>
            <person name="Guillou S."/>
            <person name="Cros-Aarteil S."/>
            <person name="Calhoun S."/>
            <person name="Haridas S."/>
            <person name="Kuo A."/>
            <person name="Mondo S."/>
            <person name="Pangilinan J."/>
            <person name="Riley R."/>
            <person name="Labutti K."/>
            <person name="Andreopoulos B."/>
            <person name="Lipzen A."/>
            <person name="Chen C."/>
            <person name="Yanf M."/>
            <person name="Daum C."/>
            <person name="Ng V."/>
            <person name="Clum A."/>
            <person name="Steindorff A."/>
            <person name="Ohm R."/>
            <person name="Martin F."/>
            <person name="Silar P."/>
            <person name="Natvig D."/>
            <person name="Lalanne C."/>
            <person name="Gautier V."/>
            <person name="Ament-Velasquez S.L."/>
            <person name="Kruys A."/>
            <person name="Hutchinson M.I."/>
            <person name="Powell A.J."/>
            <person name="Barry K."/>
            <person name="Miller A.N."/>
            <person name="Grigoriev I.V."/>
            <person name="Debuchy R."/>
            <person name="Gladieux P."/>
            <person name="Thoren M.H."/>
            <person name="Johannesson H."/>
        </authorList>
    </citation>
    <scope>NUCLEOTIDE SEQUENCE</scope>
    <source>
        <strain evidence="2">CBS 606.72</strain>
    </source>
</reference>
<comment type="caution">
    <text evidence="2">The sequence shown here is derived from an EMBL/GenBank/DDBJ whole genome shotgun (WGS) entry which is preliminary data.</text>
</comment>
<keyword evidence="1" id="KW-0732">Signal</keyword>
<accession>A0AA39WVQ6</accession>
<protein>
    <submittedName>
        <fullName evidence="2">Uncharacterized protein</fullName>
    </submittedName>
</protein>
<feature type="chain" id="PRO_5041323327" evidence="1">
    <location>
        <begin position="26"/>
        <end position="211"/>
    </location>
</feature>
<evidence type="ECO:0000256" key="1">
    <source>
        <dbReference type="SAM" id="SignalP"/>
    </source>
</evidence>
<proteinExistence type="predicted"/>
<dbReference type="EMBL" id="JAULSU010000003">
    <property type="protein sequence ID" value="KAK0622456.1"/>
    <property type="molecule type" value="Genomic_DNA"/>
</dbReference>
<keyword evidence="3" id="KW-1185">Reference proteome</keyword>
<organism evidence="2 3">
    <name type="scientific">Immersiella caudata</name>
    <dbReference type="NCBI Taxonomy" id="314043"/>
    <lineage>
        <taxon>Eukaryota</taxon>
        <taxon>Fungi</taxon>
        <taxon>Dikarya</taxon>
        <taxon>Ascomycota</taxon>
        <taxon>Pezizomycotina</taxon>
        <taxon>Sordariomycetes</taxon>
        <taxon>Sordariomycetidae</taxon>
        <taxon>Sordariales</taxon>
        <taxon>Lasiosphaeriaceae</taxon>
        <taxon>Immersiella</taxon>
    </lineage>
</organism>
<dbReference type="Proteomes" id="UP001175000">
    <property type="component" value="Unassembled WGS sequence"/>
</dbReference>
<dbReference type="PANTHER" id="PTHR35605">
    <property type="entry name" value="ECP2 EFFECTOR PROTEIN DOMAIN-CONTAINING PROTEIN-RELATED"/>
    <property type="match status" value="1"/>
</dbReference>
<sequence>MVHVSALFAVLGGLLPFSGLQLVSGSPVNDLKPAALSKRFGGVPDDVTVVPIQWRGSLEEGGPLINLQGDSFEDIEKQAKALNPKCTIFTEPANNTDLVTRQTEDKDIHCDWPPGWGNAQYNHIMDGIAYLRGISGDCRAPPGPGNCGRVSCSWGAAIYYCNDNPHEHWVRCAKIGDVARAIATKCYGWAYFRGQGFDKGNWNTIIAAGDC</sequence>
<gene>
    <name evidence="2" type="ORF">B0T14DRAFT_494110</name>
</gene>
<dbReference type="AlphaFoldDB" id="A0AA39WVQ6"/>
<evidence type="ECO:0000313" key="3">
    <source>
        <dbReference type="Proteomes" id="UP001175000"/>
    </source>
</evidence>